<dbReference type="SUPFAM" id="SSF53850">
    <property type="entry name" value="Periplasmic binding protein-like II"/>
    <property type="match status" value="1"/>
</dbReference>
<keyword evidence="14" id="KW-1185">Reference proteome</keyword>
<dbReference type="InterPro" id="IPR015168">
    <property type="entry name" value="SsuA/THI5"/>
</dbReference>
<dbReference type="EMBL" id="CENE01000011">
    <property type="protein sequence ID" value="CEQ41055.1"/>
    <property type="molecule type" value="Genomic_DNA"/>
</dbReference>
<dbReference type="Proteomes" id="UP000243876">
    <property type="component" value="Unassembled WGS sequence"/>
</dbReference>
<evidence type="ECO:0000256" key="11">
    <source>
        <dbReference type="RuleBase" id="RU367015"/>
    </source>
</evidence>
<evidence type="ECO:0000256" key="8">
    <source>
        <dbReference type="ARBA" id="ARBA00022977"/>
    </source>
</evidence>
<evidence type="ECO:0000313" key="13">
    <source>
        <dbReference type="EMBL" id="CEQ41055.1"/>
    </source>
</evidence>
<gene>
    <name evidence="13" type="primary">SPOSA6832_02742</name>
</gene>
<dbReference type="GO" id="GO:0016740">
    <property type="term" value="F:transferase activity"/>
    <property type="evidence" value="ECO:0007669"/>
    <property type="project" value="UniProtKB-KW"/>
</dbReference>
<evidence type="ECO:0000256" key="5">
    <source>
        <dbReference type="ARBA" id="ARBA00022679"/>
    </source>
</evidence>
<keyword evidence="7 11" id="KW-0663">Pyridoxal phosphate</keyword>
<dbReference type="AlphaFoldDB" id="A0A0D6EN53"/>
<dbReference type="GO" id="GO:0009229">
    <property type="term" value="P:thiamine diphosphate biosynthetic process"/>
    <property type="evidence" value="ECO:0007669"/>
    <property type="project" value="UniProtKB-UniRule"/>
</dbReference>
<keyword evidence="8 11" id="KW-0784">Thiamine biosynthesis</keyword>
<comment type="pathway">
    <text evidence="2 11">Cofactor biosynthesis; thiamine diphosphate biosynthesis.</text>
</comment>
<dbReference type="GO" id="GO:0009228">
    <property type="term" value="P:thiamine biosynthetic process"/>
    <property type="evidence" value="ECO:0007669"/>
    <property type="project" value="UniProtKB-UniRule"/>
</dbReference>
<evidence type="ECO:0000256" key="9">
    <source>
        <dbReference type="ARBA" id="ARBA00023004"/>
    </source>
</evidence>
<accession>A0A0D6EN53</accession>
<evidence type="ECO:0000256" key="6">
    <source>
        <dbReference type="ARBA" id="ARBA00022723"/>
    </source>
</evidence>
<dbReference type="PANTHER" id="PTHR31528:SF1">
    <property type="entry name" value="4-AMINO-5-HYDROXYMETHYL-2-METHYLPYRIMIDINE PHOSPHATE SYNTHASE THI11-RELATED"/>
    <property type="match status" value="1"/>
</dbReference>
<dbReference type="Gene3D" id="3.40.190.10">
    <property type="entry name" value="Periplasmic binding protein-like II"/>
    <property type="match status" value="2"/>
</dbReference>
<dbReference type="Pfam" id="PF09084">
    <property type="entry name" value="NMT1"/>
    <property type="match status" value="1"/>
</dbReference>
<proteinExistence type="inferred from homology"/>
<evidence type="ECO:0000256" key="7">
    <source>
        <dbReference type="ARBA" id="ARBA00022898"/>
    </source>
</evidence>
<evidence type="ECO:0000259" key="12">
    <source>
        <dbReference type="Pfam" id="PF09084"/>
    </source>
</evidence>
<keyword evidence="9 11" id="KW-0408">Iron</keyword>
<evidence type="ECO:0000256" key="2">
    <source>
        <dbReference type="ARBA" id="ARBA00004948"/>
    </source>
</evidence>
<sequence length="363" mass="39721">MNAPQTDKITFLLNWHATPYHAPIFLAQSKGYFADEGIKVAIIEPNDPSDVTELIGSKNGINMGAKAMVHTIAGKAMGYPIVSVGTLMDEPITGVVYLEGGLEGKGGNVVTSDFDSLRGKRVGYVGHFGKIQIDELFQHHKLLKADGTPDYTPVRCGMNISGAILDGSIDAGIGLENVQTVELEEYCKSAGRPVEDVKMLRIDELAELGCCCFCSILYIANEDWLKANPEKVAAFMRAVKRASDYLQSSPVEAWTAYKACKKSMRAPIMDKMFERSFTYMSKDLVNVQRDWNKVTGYCRRLGLVDEAFKPNCTNEFIAWEHEPQPEDPIANQRVIAKKQDQVRLGGGVLASAPAASAGITAMA</sequence>
<comment type="catalytic activity">
    <reaction evidence="10">
        <text>N(6)-(pyridoxal phosphate)-L-lysyl-[4-amino-5-hydroxymethyl-2-methylpyrimidine phosphate synthase] + L-histidyl-[4-amino-5-hydroxymethyl-2-methylpyrimidine phosphate synthase] + 2 Fe(3+) + 4 H2O = L-lysyl-[4-amino-5-hydroxymethyl-2-methylpyrimidine phosphate synthase] + (2S)-2-amino-5-hydroxy-4-oxopentanoyl-[4-amino-5-hydroxymethyl-2-methylpyrimidine phosphate synthase] + 4-amino-2-methyl-5-(phosphooxymethyl)pyrimidine + 3-oxopropanoate + 2 Fe(2+) + 2 H(+)</text>
        <dbReference type="Rhea" id="RHEA:65756"/>
        <dbReference type="Rhea" id="RHEA-COMP:16892"/>
        <dbReference type="Rhea" id="RHEA-COMP:16893"/>
        <dbReference type="Rhea" id="RHEA-COMP:16894"/>
        <dbReference type="Rhea" id="RHEA-COMP:16895"/>
        <dbReference type="ChEBI" id="CHEBI:15377"/>
        <dbReference type="ChEBI" id="CHEBI:15378"/>
        <dbReference type="ChEBI" id="CHEBI:29033"/>
        <dbReference type="ChEBI" id="CHEBI:29034"/>
        <dbReference type="ChEBI" id="CHEBI:29969"/>
        <dbReference type="ChEBI" id="CHEBI:29979"/>
        <dbReference type="ChEBI" id="CHEBI:33190"/>
        <dbReference type="ChEBI" id="CHEBI:58354"/>
        <dbReference type="ChEBI" id="CHEBI:143915"/>
        <dbReference type="ChEBI" id="CHEBI:157692"/>
    </reaction>
    <physiologicalReaction direction="left-to-right" evidence="10">
        <dbReference type="Rhea" id="RHEA:65757"/>
    </physiologicalReaction>
</comment>
<evidence type="ECO:0000256" key="10">
    <source>
        <dbReference type="ARBA" id="ARBA00048179"/>
    </source>
</evidence>
<reference evidence="14" key="1">
    <citation type="submission" date="2015-02" db="EMBL/GenBank/DDBJ databases">
        <authorList>
            <person name="Gon?alves P."/>
        </authorList>
    </citation>
    <scope>NUCLEOTIDE SEQUENCE [LARGE SCALE GENOMIC DNA]</scope>
</reference>
<feature type="non-terminal residue" evidence="13">
    <location>
        <position position="1"/>
    </location>
</feature>
<comment type="subunit">
    <text evidence="4 11">Homodimer.</text>
</comment>
<dbReference type="UniPathway" id="UPA00060"/>
<feature type="domain" description="SsuA/THI5-like" evidence="12">
    <location>
        <begin position="19"/>
        <end position="253"/>
    </location>
</feature>
<comment type="function">
    <text evidence="1 11">Responsible for the formation of the pyrimidine heterocycle in the thiamine biosynthesis pathway. Catalyzes the formation of hydroxymethylpyrimidine phosphate (HMP-P) from histidine and pyridoxal phosphate (PLP). The protein uses PLP and the active site histidine to form HMP-P, generating an inactive enzyme. The enzyme can only undergo a single turnover, which suggests it is a suicide enzyme.</text>
</comment>
<dbReference type="OrthoDB" id="434407at2759"/>
<name>A0A0D6EN53_SPOSA</name>
<evidence type="ECO:0000256" key="3">
    <source>
        <dbReference type="ARBA" id="ARBA00009406"/>
    </source>
</evidence>
<dbReference type="GO" id="GO:0046872">
    <property type="term" value="F:metal ion binding"/>
    <property type="evidence" value="ECO:0007669"/>
    <property type="project" value="UniProtKB-KW"/>
</dbReference>
<evidence type="ECO:0000256" key="1">
    <source>
        <dbReference type="ARBA" id="ARBA00003469"/>
    </source>
</evidence>
<protein>
    <recommendedName>
        <fullName evidence="11">4-amino-5-hydroxymethyl-2-methylpyrimidine phosphate synthase</fullName>
        <shortName evidence="11">HMP-P synthase</shortName>
        <shortName evidence="11">Hydroxymethylpyrimidine phosphate synthase</shortName>
    </recommendedName>
</protein>
<evidence type="ECO:0000313" key="14">
    <source>
        <dbReference type="Proteomes" id="UP000243876"/>
    </source>
</evidence>
<dbReference type="InterPro" id="IPR027939">
    <property type="entry name" value="NMT1/THI5"/>
</dbReference>
<dbReference type="PANTHER" id="PTHR31528">
    <property type="entry name" value="4-AMINO-5-HYDROXYMETHYL-2-METHYLPYRIMIDINE PHOSPHATE SYNTHASE THI11-RELATED"/>
    <property type="match status" value="1"/>
</dbReference>
<comment type="similarity">
    <text evidence="3 11">Belongs to the NMT1/THI5 family.</text>
</comment>
<comment type="cofactor">
    <cofactor evidence="11">
        <name>Fe cation</name>
        <dbReference type="ChEBI" id="CHEBI:24875"/>
    </cofactor>
</comment>
<organism evidence="13 14">
    <name type="scientific">Sporidiobolus salmonicolor</name>
    <name type="common">Yeast-like fungus</name>
    <name type="synonym">Sporobolomyces salmonicolor</name>
    <dbReference type="NCBI Taxonomy" id="5005"/>
    <lineage>
        <taxon>Eukaryota</taxon>
        <taxon>Fungi</taxon>
        <taxon>Dikarya</taxon>
        <taxon>Basidiomycota</taxon>
        <taxon>Pucciniomycotina</taxon>
        <taxon>Microbotryomycetes</taxon>
        <taxon>Sporidiobolales</taxon>
        <taxon>Sporidiobolaceae</taxon>
        <taxon>Sporobolomyces</taxon>
    </lineage>
</organism>
<keyword evidence="5" id="KW-0808">Transferase</keyword>
<evidence type="ECO:0000256" key="4">
    <source>
        <dbReference type="ARBA" id="ARBA00011738"/>
    </source>
</evidence>
<keyword evidence="6" id="KW-0479">Metal-binding</keyword>